<evidence type="ECO:0000256" key="3">
    <source>
        <dbReference type="ARBA" id="ARBA00022553"/>
    </source>
</evidence>
<keyword evidence="3" id="KW-0597">Phosphoprotein</keyword>
<comment type="caution">
    <text evidence="11">The sequence shown here is derived from an EMBL/GenBank/DDBJ whole genome shotgun (WGS) entry which is preliminary data.</text>
</comment>
<name>A0ABN3PQD6_9ACTN</name>
<dbReference type="InterPro" id="IPR050482">
    <property type="entry name" value="Sensor_HK_TwoCompSys"/>
</dbReference>
<dbReference type="RefSeq" id="WP_344561796.1">
    <property type="nucleotide sequence ID" value="NZ_BAAARJ010000002.1"/>
</dbReference>
<comment type="catalytic activity">
    <reaction evidence="1">
        <text>ATP + protein L-histidine = ADP + protein N-phospho-L-histidine.</text>
        <dbReference type="EC" id="2.7.13.3"/>
    </reaction>
</comment>
<evidence type="ECO:0000256" key="2">
    <source>
        <dbReference type="ARBA" id="ARBA00012438"/>
    </source>
</evidence>
<keyword evidence="4" id="KW-0808">Transferase</keyword>
<keyword evidence="12" id="KW-1185">Reference proteome</keyword>
<dbReference type="SUPFAM" id="SSF55874">
    <property type="entry name" value="ATPase domain of HSP90 chaperone/DNA topoisomerase II/histidine kinase"/>
    <property type="match status" value="1"/>
</dbReference>
<keyword evidence="6" id="KW-0418">Kinase</keyword>
<dbReference type="Proteomes" id="UP001501447">
    <property type="component" value="Unassembled WGS sequence"/>
</dbReference>
<feature type="transmembrane region" description="Helical" evidence="9">
    <location>
        <begin position="12"/>
        <end position="36"/>
    </location>
</feature>
<dbReference type="InterPro" id="IPR036890">
    <property type="entry name" value="HATPase_C_sf"/>
</dbReference>
<dbReference type="EMBL" id="BAAARJ010000002">
    <property type="protein sequence ID" value="GAA2595388.1"/>
    <property type="molecule type" value="Genomic_DNA"/>
</dbReference>
<keyword evidence="9" id="KW-0472">Membrane</keyword>
<keyword evidence="8" id="KW-0902">Two-component regulatory system</keyword>
<keyword evidence="5" id="KW-0547">Nucleotide-binding</keyword>
<dbReference type="EC" id="2.7.13.3" evidence="2"/>
<accession>A0ABN3PQD6</accession>
<evidence type="ECO:0000256" key="7">
    <source>
        <dbReference type="ARBA" id="ARBA00022840"/>
    </source>
</evidence>
<reference evidence="11 12" key="1">
    <citation type="journal article" date="2019" name="Int. J. Syst. Evol. Microbiol.">
        <title>The Global Catalogue of Microorganisms (GCM) 10K type strain sequencing project: providing services to taxonomists for standard genome sequencing and annotation.</title>
        <authorList>
            <consortium name="The Broad Institute Genomics Platform"/>
            <consortium name="The Broad Institute Genome Sequencing Center for Infectious Disease"/>
            <person name="Wu L."/>
            <person name="Ma J."/>
        </authorList>
    </citation>
    <scope>NUCLEOTIDE SEQUENCE [LARGE SCALE GENOMIC DNA]</scope>
    <source>
        <strain evidence="11 12">JCM 16373</strain>
    </source>
</reference>
<keyword evidence="9" id="KW-1133">Transmembrane helix</keyword>
<dbReference type="InterPro" id="IPR011712">
    <property type="entry name" value="Sig_transdc_His_kin_sub3_dim/P"/>
</dbReference>
<keyword evidence="7" id="KW-0067">ATP-binding</keyword>
<evidence type="ECO:0000256" key="5">
    <source>
        <dbReference type="ARBA" id="ARBA00022741"/>
    </source>
</evidence>
<feature type="domain" description="Signal transduction histidine kinase subgroup 3 dimerisation and phosphoacceptor" evidence="10">
    <location>
        <begin position="109"/>
        <end position="173"/>
    </location>
</feature>
<dbReference type="Pfam" id="PF07730">
    <property type="entry name" value="HisKA_3"/>
    <property type="match status" value="1"/>
</dbReference>
<evidence type="ECO:0000256" key="1">
    <source>
        <dbReference type="ARBA" id="ARBA00000085"/>
    </source>
</evidence>
<evidence type="ECO:0000313" key="12">
    <source>
        <dbReference type="Proteomes" id="UP001501447"/>
    </source>
</evidence>
<gene>
    <name evidence="11" type="ORF">GCM10009863_05680</name>
</gene>
<dbReference type="Gene3D" id="1.20.5.1930">
    <property type="match status" value="1"/>
</dbReference>
<evidence type="ECO:0000313" key="11">
    <source>
        <dbReference type="EMBL" id="GAA2595388.1"/>
    </source>
</evidence>
<protein>
    <recommendedName>
        <fullName evidence="2">histidine kinase</fullName>
        <ecNumber evidence="2">2.7.13.3</ecNumber>
    </recommendedName>
</protein>
<feature type="transmembrane region" description="Helical" evidence="9">
    <location>
        <begin position="48"/>
        <end position="71"/>
    </location>
</feature>
<evidence type="ECO:0000256" key="6">
    <source>
        <dbReference type="ARBA" id="ARBA00022777"/>
    </source>
</evidence>
<proteinExistence type="predicted"/>
<dbReference type="PANTHER" id="PTHR24421:SF10">
    <property type="entry name" value="NITRATE_NITRITE SENSOR PROTEIN NARQ"/>
    <property type="match status" value="1"/>
</dbReference>
<dbReference type="Gene3D" id="3.30.565.10">
    <property type="entry name" value="Histidine kinase-like ATPase, C-terminal domain"/>
    <property type="match status" value="2"/>
</dbReference>
<evidence type="ECO:0000256" key="4">
    <source>
        <dbReference type="ARBA" id="ARBA00022679"/>
    </source>
</evidence>
<sequence>MVYLALRTGPGLLGAAVLVVVALGMVSGTFFVWGWFVLARLENPGDVLLSACGGVFLLFLAVQGVYGVAVWETALARRFLGPDGREALERRIGELAATRAGVVEAVHVERRRIERDLHDGVQQRLVALALILGRARRAAAQSEKSETLLRQAHEESQLVLEELREVAWRVYPAMLDEGGLRAALETVAERAEAGGGVLVVPIVELWEEPPPTVRAVAYFVAAEAVTNAVKHAGATRVEVEVTAYGVADALQEGSSSALHAEAPLGSGVHAAARARAGANACAGAGMCAAAGVRSGAGAVPVAGFAAPGPGSLRVVVRDDGCGGADAAGSGLLGLAQRVAALDGRFTVVSPRGGPTVITAELPCA</sequence>
<evidence type="ECO:0000256" key="9">
    <source>
        <dbReference type="SAM" id="Phobius"/>
    </source>
</evidence>
<organism evidence="11 12">
    <name type="scientific">Streptomyces axinellae</name>
    <dbReference type="NCBI Taxonomy" id="552788"/>
    <lineage>
        <taxon>Bacteria</taxon>
        <taxon>Bacillati</taxon>
        <taxon>Actinomycetota</taxon>
        <taxon>Actinomycetes</taxon>
        <taxon>Kitasatosporales</taxon>
        <taxon>Streptomycetaceae</taxon>
        <taxon>Streptomyces</taxon>
    </lineage>
</organism>
<dbReference type="PANTHER" id="PTHR24421">
    <property type="entry name" value="NITRATE/NITRITE SENSOR PROTEIN NARX-RELATED"/>
    <property type="match status" value="1"/>
</dbReference>
<evidence type="ECO:0000256" key="8">
    <source>
        <dbReference type="ARBA" id="ARBA00023012"/>
    </source>
</evidence>
<evidence type="ECO:0000259" key="10">
    <source>
        <dbReference type="Pfam" id="PF07730"/>
    </source>
</evidence>
<keyword evidence="9" id="KW-0812">Transmembrane</keyword>